<accession>A0A0V0YJI9</accession>
<organism evidence="1 2">
    <name type="scientific">Trichinella pseudospiralis</name>
    <name type="common">Parasitic roundworm</name>
    <dbReference type="NCBI Taxonomy" id="6337"/>
    <lineage>
        <taxon>Eukaryota</taxon>
        <taxon>Metazoa</taxon>
        <taxon>Ecdysozoa</taxon>
        <taxon>Nematoda</taxon>
        <taxon>Enoplea</taxon>
        <taxon>Dorylaimia</taxon>
        <taxon>Trichinellida</taxon>
        <taxon>Trichinellidae</taxon>
        <taxon>Trichinella</taxon>
    </lineage>
</organism>
<comment type="caution">
    <text evidence="1">The sequence shown here is derived from an EMBL/GenBank/DDBJ whole genome shotgun (WGS) entry which is preliminary data.</text>
</comment>
<dbReference type="Proteomes" id="UP000054815">
    <property type="component" value="Unassembled WGS sequence"/>
</dbReference>
<dbReference type="EMBL" id="JYDU01000008">
    <property type="protein sequence ID" value="KRY00532.1"/>
    <property type="molecule type" value="Genomic_DNA"/>
</dbReference>
<dbReference type="AlphaFoldDB" id="A0A0V0YJI9"/>
<proteinExistence type="predicted"/>
<name>A0A0V0YJI9_TRIPS</name>
<evidence type="ECO:0000313" key="1">
    <source>
        <dbReference type="EMBL" id="KRY00532.1"/>
    </source>
</evidence>
<gene>
    <name evidence="1" type="ORF">T4E_12109</name>
</gene>
<reference evidence="1 2" key="1">
    <citation type="submission" date="2015-01" db="EMBL/GenBank/DDBJ databases">
        <title>Evolution of Trichinella species and genotypes.</title>
        <authorList>
            <person name="Korhonen P.K."/>
            <person name="Edoardo P."/>
            <person name="Giuseppe L.R."/>
            <person name="Gasser R.B."/>
        </authorList>
    </citation>
    <scope>NUCLEOTIDE SEQUENCE [LARGE SCALE GENOMIC DNA]</scope>
    <source>
        <strain evidence="1">ISS141</strain>
    </source>
</reference>
<sequence length="64" mass="6910">MVDETNSKENNKSGGRDVAESKNCMKAGLVTAGMSFKESVGCGAAEIKYEQTFAFLYVPKNQAQ</sequence>
<protein>
    <submittedName>
        <fullName evidence="1">Uncharacterized protein</fullName>
    </submittedName>
</protein>
<evidence type="ECO:0000313" key="2">
    <source>
        <dbReference type="Proteomes" id="UP000054815"/>
    </source>
</evidence>